<dbReference type="PANTHER" id="PTHR30349:SF41">
    <property type="entry name" value="INTEGRASE_RECOMBINASE PROTEIN MJ0367-RELATED"/>
    <property type="match status" value="1"/>
</dbReference>
<keyword evidence="3" id="KW-0233">DNA recombination</keyword>
<dbReference type="GO" id="GO:0003677">
    <property type="term" value="F:DNA binding"/>
    <property type="evidence" value="ECO:0007669"/>
    <property type="project" value="UniProtKB-UniRule"/>
</dbReference>
<dbReference type="SUPFAM" id="SSF56349">
    <property type="entry name" value="DNA breaking-rejoining enzymes"/>
    <property type="match status" value="1"/>
</dbReference>
<dbReference type="Gene3D" id="1.10.150.130">
    <property type="match status" value="1"/>
</dbReference>
<dbReference type="GO" id="GO:0015074">
    <property type="term" value="P:DNA integration"/>
    <property type="evidence" value="ECO:0007669"/>
    <property type="project" value="InterPro"/>
</dbReference>
<dbReference type="RefSeq" id="WP_174497997.1">
    <property type="nucleotide sequence ID" value="NZ_CADDWK010000026.1"/>
</dbReference>
<keyword evidence="8" id="KW-1185">Reference proteome</keyword>
<dbReference type="PROSITE" id="PS51900">
    <property type="entry name" value="CB"/>
    <property type="match status" value="1"/>
</dbReference>
<dbReference type="PROSITE" id="PS51898">
    <property type="entry name" value="TYR_RECOMBINASE"/>
    <property type="match status" value="1"/>
</dbReference>
<protein>
    <submittedName>
        <fullName evidence="7">Integrase/recombinase XerD</fullName>
    </submittedName>
</protein>
<evidence type="ECO:0000256" key="1">
    <source>
        <dbReference type="ARBA" id="ARBA00008857"/>
    </source>
</evidence>
<dbReference type="InterPro" id="IPR010998">
    <property type="entry name" value="Integrase_recombinase_N"/>
</dbReference>
<name>A0A841Q7Y0_9BACI</name>
<reference evidence="7 8" key="1">
    <citation type="submission" date="2020-08" db="EMBL/GenBank/DDBJ databases">
        <title>Genomic Encyclopedia of Type Strains, Phase IV (KMG-IV): sequencing the most valuable type-strain genomes for metagenomic binning, comparative biology and taxonomic classification.</title>
        <authorList>
            <person name="Goeker M."/>
        </authorList>
    </citation>
    <scope>NUCLEOTIDE SEQUENCE [LARGE SCALE GENOMIC DNA]</scope>
    <source>
        <strain evidence="7 8">DSM 19612</strain>
    </source>
</reference>
<dbReference type="Gene3D" id="1.10.443.10">
    <property type="entry name" value="Intergrase catalytic core"/>
    <property type="match status" value="1"/>
</dbReference>
<feature type="domain" description="Core-binding (CB)" evidence="6">
    <location>
        <begin position="29"/>
        <end position="133"/>
    </location>
</feature>
<dbReference type="Pfam" id="PF00589">
    <property type="entry name" value="Phage_integrase"/>
    <property type="match status" value="1"/>
</dbReference>
<dbReference type="InterPro" id="IPR044068">
    <property type="entry name" value="CB"/>
</dbReference>
<keyword evidence="2 4" id="KW-0238">DNA-binding</keyword>
<evidence type="ECO:0000313" key="7">
    <source>
        <dbReference type="EMBL" id="MBB6454392.1"/>
    </source>
</evidence>
<dbReference type="CDD" id="cd00397">
    <property type="entry name" value="DNA_BRE_C"/>
    <property type="match status" value="1"/>
</dbReference>
<feature type="domain" description="Tyr recombinase" evidence="5">
    <location>
        <begin position="154"/>
        <end position="341"/>
    </location>
</feature>
<proteinExistence type="inferred from homology"/>
<dbReference type="GO" id="GO:0006310">
    <property type="term" value="P:DNA recombination"/>
    <property type="evidence" value="ECO:0007669"/>
    <property type="project" value="UniProtKB-KW"/>
</dbReference>
<comment type="similarity">
    <text evidence="1">Belongs to the 'phage' integrase family.</text>
</comment>
<dbReference type="InterPro" id="IPR013762">
    <property type="entry name" value="Integrase-like_cat_sf"/>
</dbReference>
<dbReference type="InterPro" id="IPR050090">
    <property type="entry name" value="Tyrosine_recombinase_XerCD"/>
</dbReference>
<dbReference type="EMBL" id="JACHGH010000009">
    <property type="protein sequence ID" value="MBB6454392.1"/>
    <property type="molecule type" value="Genomic_DNA"/>
</dbReference>
<dbReference type="InterPro" id="IPR011010">
    <property type="entry name" value="DNA_brk_join_enz"/>
</dbReference>
<dbReference type="PANTHER" id="PTHR30349">
    <property type="entry name" value="PHAGE INTEGRASE-RELATED"/>
    <property type="match status" value="1"/>
</dbReference>
<evidence type="ECO:0000259" key="6">
    <source>
        <dbReference type="PROSITE" id="PS51900"/>
    </source>
</evidence>
<sequence>MNTKRRIKRIRNKLKETDTCNSQQNGHNMGIEEGFSIFIQSKTNENLKERTISDHKKHFEYFTKYLYKFKPHIKRIKDISIQDINDYISYMKNAKRCWDDHCDLKNVSERIGLKSTTINIRLRTLKAQFRFWYRKGYITDDIAKEITLLKEDKVDFKAFKKEHIKRILAQIEFNSKYTEFRDYVLIYLLIDTGARINHLLSLKMENINFITRTFTLEADKSKIREDTVYSFTGRTGQWLKKLVEYNRSNLQITNGFVFMTIEGKQYKADTFRKRLKDYGKKANVPSDIKITPHSFRHFYATDAYEKGASLLELKSLLKHKCLEATMRYIHDDVDHYRKTHNQYSPVHNF</sequence>
<dbReference type="AlphaFoldDB" id="A0A841Q7Y0"/>
<evidence type="ECO:0000256" key="2">
    <source>
        <dbReference type="ARBA" id="ARBA00023125"/>
    </source>
</evidence>
<evidence type="ECO:0000256" key="3">
    <source>
        <dbReference type="ARBA" id="ARBA00023172"/>
    </source>
</evidence>
<accession>A0A841Q7Y0</accession>
<gene>
    <name evidence="7" type="ORF">HNQ94_002874</name>
</gene>
<evidence type="ECO:0000256" key="4">
    <source>
        <dbReference type="PROSITE-ProRule" id="PRU01248"/>
    </source>
</evidence>
<evidence type="ECO:0000259" key="5">
    <source>
        <dbReference type="PROSITE" id="PS51898"/>
    </source>
</evidence>
<dbReference type="InterPro" id="IPR002104">
    <property type="entry name" value="Integrase_catalytic"/>
</dbReference>
<dbReference type="Proteomes" id="UP000581688">
    <property type="component" value="Unassembled WGS sequence"/>
</dbReference>
<organism evidence="7 8">
    <name type="scientific">Salirhabdus euzebyi</name>
    <dbReference type="NCBI Taxonomy" id="394506"/>
    <lineage>
        <taxon>Bacteria</taxon>
        <taxon>Bacillati</taxon>
        <taxon>Bacillota</taxon>
        <taxon>Bacilli</taxon>
        <taxon>Bacillales</taxon>
        <taxon>Bacillaceae</taxon>
        <taxon>Salirhabdus</taxon>
    </lineage>
</organism>
<evidence type="ECO:0000313" key="8">
    <source>
        <dbReference type="Proteomes" id="UP000581688"/>
    </source>
</evidence>
<comment type="caution">
    <text evidence="7">The sequence shown here is derived from an EMBL/GenBank/DDBJ whole genome shotgun (WGS) entry which is preliminary data.</text>
</comment>